<evidence type="ECO:0000259" key="6">
    <source>
        <dbReference type="Pfam" id="PF04545"/>
    </source>
</evidence>
<evidence type="ECO:0000259" key="5">
    <source>
        <dbReference type="Pfam" id="PF04542"/>
    </source>
</evidence>
<dbReference type="PANTHER" id="PTHR30385">
    <property type="entry name" value="SIGMA FACTOR F FLAGELLAR"/>
    <property type="match status" value="1"/>
</dbReference>
<dbReference type="Gene3D" id="1.10.1740.10">
    <property type="match status" value="1"/>
</dbReference>
<feature type="domain" description="RNA polymerase sigma-70 region 4" evidence="6">
    <location>
        <begin position="169"/>
        <end position="216"/>
    </location>
</feature>
<sequence length="261" mass="28452">MKTDERDRMIVEHLPLVGFLVSKVIASATHLSRDDLAQAGAVALVKAVDAYDAERGVPFGAYARERILGGIRDEMRATDWAKRSTRQTIKETVAVQEQLTAALGRRPSTGELASALGVDRATASEYEGLASRRVGPYDETFVGDEASEVMLPEAELVVRERIEFAHAAVSALPERLRYVIEEIYFHDRAVTELAEELGVTHSAVSQQRSEGLRLLRLGAAGYLADETELPLQVPAPSTSRAKKYLDDLGGAFGGRRSTTLA</sequence>
<dbReference type="InterPro" id="IPR014284">
    <property type="entry name" value="RNA_pol_sigma-70_dom"/>
</dbReference>
<dbReference type="Proteomes" id="UP000831304">
    <property type="component" value="Chromosome"/>
</dbReference>
<keyword evidence="1" id="KW-0805">Transcription regulation</keyword>
<dbReference type="SUPFAM" id="SSF88946">
    <property type="entry name" value="Sigma2 domain of RNA polymerase sigma factors"/>
    <property type="match status" value="1"/>
</dbReference>
<dbReference type="RefSeq" id="WP_243570175.1">
    <property type="nucleotide sequence ID" value="NZ_BAAARD010000002.1"/>
</dbReference>
<protein>
    <submittedName>
        <fullName evidence="7">Sigma-70 family RNA polymerase sigma factor</fullName>
    </submittedName>
</protein>
<name>A0ABY4AVX8_9MICO</name>
<accession>A0ABY4AVX8</accession>
<dbReference type="Gene3D" id="1.20.140.160">
    <property type="match status" value="1"/>
</dbReference>
<evidence type="ECO:0000313" key="7">
    <source>
        <dbReference type="EMBL" id="UOE27341.1"/>
    </source>
</evidence>
<keyword evidence="3" id="KW-0238">DNA-binding</keyword>
<dbReference type="InterPro" id="IPR007627">
    <property type="entry name" value="RNA_pol_sigma70_r2"/>
</dbReference>
<keyword evidence="2" id="KW-0731">Sigma factor</keyword>
<dbReference type="InterPro" id="IPR013325">
    <property type="entry name" value="RNA_pol_sigma_r2"/>
</dbReference>
<dbReference type="Pfam" id="PF04545">
    <property type="entry name" value="Sigma70_r4"/>
    <property type="match status" value="1"/>
</dbReference>
<keyword evidence="8" id="KW-1185">Reference proteome</keyword>
<dbReference type="Pfam" id="PF04542">
    <property type="entry name" value="Sigma70_r2"/>
    <property type="match status" value="1"/>
</dbReference>
<evidence type="ECO:0000256" key="4">
    <source>
        <dbReference type="ARBA" id="ARBA00023163"/>
    </source>
</evidence>
<dbReference type="InterPro" id="IPR013324">
    <property type="entry name" value="RNA_pol_sigma_r3/r4-like"/>
</dbReference>
<dbReference type="NCBIfam" id="TIGR02937">
    <property type="entry name" value="sigma70-ECF"/>
    <property type="match status" value="1"/>
</dbReference>
<evidence type="ECO:0000256" key="2">
    <source>
        <dbReference type="ARBA" id="ARBA00023082"/>
    </source>
</evidence>
<evidence type="ECO:0000256" key="1">
    <source>
        <dbReference type="ARBA" id="ARBA00023015"/>
    </source>
</evidence>
<dbReference type="InterPro" id="IPR007630">
    <property type="entry name" value="RNA_pol_sigma70_r4"/>
</dbReference>
<feature type="domain" description="RNA polymerase sigma-70 region 2" evidence="5">
    <location>
        <begin position="10"/>
        <end position="80"/>
    </location>
</feature>
<gene>
    <name evidence="7" type="ORF">MTP13_06045</name>
</gene>
<evidence type="ECO:0000256" key="3">
    <source>
        <dbReference type="ARBA" id="ARBA00023125"/>
    </source>
</evidence>
<dbReference type="SUPFAM" id="SSF88659">
    <property type="entry name" value="Sigma3 and sigma4 domains of RNA polymerase sigma factors"/>
    <property type="match status" value="2"/>
</dbReference>
<reference evidence="7 8" key="1">
    <citation type="submission" date="2022-03" db="EMBL/GenBank/DDBJ databases">
        <title>Agromyces sp. isolated from the gut of P. brevitarsis seulensis larvae.</title>
        <authorList>
            <person name="Won M."/>
            <person name="Kwon S.-W."/>
        </authorList>
    </citation>
    <scope>NUCLEOTIDE SEQUENCE [LARGE SCALE GENOMIC DNA]</scope>
    <source>
        <strain evidence="7 8">KACC 16215</strain>
    </source>
</reference>
<dbReference type="EMBL" id="CP094533">
    <property type="protein sequence ID" value="UOE27341.1"/>
    <property type="molecule type" value="Genomic_DNA"/>
</dbReference>
<evidence type="ECO:0000313" key="8">
    <source>
        <dbReference type="Proteomes" id="UP000831304"/>
    </source>
</evidence>
<keyword evidence="4" id="KW-0804">Transcription</keyword>
<organism evidence="7 8">
    <name type="scientific">Agromyces soli</name>
    <dbReference type="NCBI Taxonomy" id="659012"/>
    <lineage>
        <taxon>Bacteria</taxon>
        <taxon>Bacillati</taxon>
        <taxon>Actinomycetota</taxon>
        <taxon>Actinomycetes</taxon>
        <taxon>Micrococcales</taxon>
        <taxon>Microbacteriaceae</taxon>
        <taxon>Agromyces</taxon>
    </lineage>
</organism>
<proteinExistence type="predicted"/>